<comment type="subcellular location">
    <subcellularLocation>
        <location evidence="1">Membrane</location>
    </subcellularLocation>
</comment>
<evidence type="ECO:0000313" key="5">
    <source>
        <dbReference type="EMBL" id="RDD81132.1"/>
    </source>
</evidence>
<reference evidence="5 6" key="1">
    <citation type="submission" date="2018-07" db="EMBL/GenBank/DDBJ databases">
        <title>Dyella tabacisoli L4-6T, whole genome shotgun sequence.</title>
        <authorList>
            <person name="Zhou X.-K."/>
            <person name="Li W.-J."/>
            <person name="Duan Y.-Q."/>
        </authorList>
    </citation>
    <scope>NUCLEOTIDE SEQUENCE [LARGE SCALE GENOMIC DNA]</scope>
    <source>
        <strain evidence="5 6">L4-6</strain>
    </source>
</reference>
<dbReference type="InterPro" id="IPR008816">
    <property type="entry name" value="Gly_zipper_2TM_dom"/>
</dbReference>
<dbReference type="GO" id="GO:0019867">
    <property type="term" value="C:outer membrane"/>
    <property type="evidence" value="ECO:0007669"/>
    <property type="project" value="InterPro"/>
</dbReference>
<dbReference type="EMBL" id="QQAH01000011">
    <property type="protein sequence ID" value="RDD81132.1"/>
    <property type="molecule type" value="Genomic_DNA"/>
</dbReference>
<dbReference type="RefSeq" id="WP_114845844.1">
    <property type="nucleotide sequence ID" value="NZ_JBHSPE010000020.1"/>
</dbReference>
<keyword evidence="3" id="KW-0732">Signal</keyword>
<protein>
    <submittedName>
        <fullName evidence="5">Glycine zipper 2TM domain-containing protein</fullName>
    </submittedName>
</protein>
<proteinExistence type="predicted"/>
<dbReference type="InterPro" id="IPR051407">
    <property type="entry name" value="Bact_OM_lipoprot/Surf_antigen"/>
</dbReference>
<dbReference type="PANTHER" id="PTHR35603:SF2">
    <property type="entry name" value="OUTER MEMBRANE LIPOPROTEIN"/>
    <property type="match status" value="1"/>
</dbReference>
<keyword evidence="2" id="KW-0472">Membrane</keyword>
<feature type="signal peptide" evidence="3">
    <location>
        <begin position="1"/>
        <end position="24"/>
    </location>
</feature>
<sequence>MKIRHLNVFALAAALALTAVTAHAAGPSKAPAGNTGYISSTGNVLIRNDGIFVRCSQCGTVQSIERNITQGRDHGTLGTVIGGVAGGVLGNQVGKGKGNTLATIAGAVGGGVVGNKIGTGGGGESYTLRLKMGDGGISNVTVPDASSIREGDIVQIDNNGNVTRVQ</sequence>
<dbReference type="PANTHER" id="PTHR35603">
    <property type="match status" value="1"/>
</dbReference>
<gene>
    <name evidence="5" type="ORF">DVJ77_12435</name>
</gene>
<accession>A0A369UK48</accession>
<feature type="domain" description="Glycine zipper 2TM" evidence="4">
    <location>
        <begin position="77"/>
        <end position="118"/>
    </location>
</feature>
<comment type="caution">
    <text evidence="5">The sequence shown here is derived from an EMBL/GenBank/DDBJ whole genome shotgun (WGS) entry which is preliminary data.</text>
</comment>
<evidence type="ECO:0000313" key="6">
    <source>
        <dbReference type="Proteomes" id="UP000253782"/>
    </source>
</evidence>
<name>A0A369UK48_9GAMM</name>
<evidence type="ECO:0000256" key="1">
    <source>
        <dbReference type="ARBA" id="ARBA00004370"/>
    </source>
</evidence>
<dbReference type="Pfam" id="PF05433">
    <property type="entry name" value="Rick_17kDa_Anti"/>
    <property type="match status" value="1"/>
</dbReference>
<evidence type="ECO:0000256" key="3">
    <source>
        <dbReference type="SAM" id="SignalP"/>
    </source>
</evidence>
<dbReference type="Proteomes" id="UP000253782">
    <property type="component" value="Unassembled WGS sequence"/>
</dbReference>
<dbReference type="OrthoDB" id="5954980at2"/>
<organism evidence="5 6">
    <name type="scientific">Dyella tabacisoli</name>
    <dbReference type="NCBI Taxonomy" id="2282381"/>
    <lineage>
        <taxon>Bacteria</taxon>
        <taxon>Pseudomonadati</taxon>
        <taxon>Pseudomonadota</taxon>
        <taxon>Gammaproteobacteria</taxon>
        <taxon>Lysobacterales</taxon>
        <taxon>Rhodanobacteraceae</taxon>
        <taxon>Dyella</taxon>
    </lineage>
</organism>
<evidence type="ECO:0000256" key="2">
    <source>
        <dbReference type="ARBA" id="ARBA00023136"/>
    </source>
</evidence>
<keyword evidence="6" id="KW-1185">Reference proteome</keyword>
<evidence type="ECO:0000259" key="4">
    <source>
        <dbReference type="Pfam" id="PF05433"/>
    </source>
</evidence>
<dbReference type="AlphaFoldDB" id="A0A369UK48"/>
<feature type="chain" id="PRO_5016770072" evidence="3">
    <location>
        <begin position="25"/>
        <end position="166"/>
    </location>
</feature>